<dbReference type="InterPro" id="IPR010994">
    <property type="entry name" value="RuvA_2-like"/>
</dbReference>
<dbReference type="PANTHER" id="PTHR30562:SF1">
    <property type="entry name" value="UVRABC SYSTEM PROTEIN C"/>
    <property type="match status" value="1"/>
</dbReference>
<keyword evidence="3 7" id="KW-0228">DNA excision</keyword>
<dbReference type="PROSITE" id="PS50164">
    <property type="entry name" value="GIY_YIG"/>
    <property type="match status" value="1"/>
</dbReference>
<dbReference type="InterPro" id="IPR050066">
    <property type="entry name" value="UvrABC_protein_C"/>
</dbReference>
<evidence type="ECO:0000256" key="4">
    <source>
        <dbReference type="ARBA" id="ARBA00022881"/>
    </source>
</evidence>
<evidence type="ECO:0000256" key="9">
    <source>
        <dbReference type="SAM" id="MobiDB-lite"/>
    </source>
</evidence>
<dbReference type="SUPFAM" id="SSF46600">
    <property type="entry name" value="C-terminal UvrC-binding domain of UvrB"/>
    <property type="match status" value="1"/>
</dbReference>
<dbReference type="AlphaFoldDB" id="A0A1X7LTH1"/>
<dbReference type="FunFam" id="3.30.420.340:FF:000002">
    <property type="entry name" value="UvrABC system protein C"/>
    <property type="match status" value="1"/>
</dbReference>
<keyword evidence="1 7" id="KW-0963">Cytoplasm</keyword>
<comment type="subcellular location">
    <subcellularLocation>
        <location evidence="7">Cytoplasm</location>
    </subcellularLocation>
</comment>
<feature type="region of interest" description="Disordered" evidence="9">
    <location>
        <begin position="1"/>
        <end position="35"/>
    </location>
</feature>
<evidence type="ECO:0000256" key="5">
    <source>
        <dbReference type="ARBA" id="ARBA00023204"/>
    </source>
</evidence>
<dbReference type="PROSITE" id="PS50165">
    <property type="entry name" value="UVRC"/>
    <property type="match status" value="1"/>
</dbReference>
<comment type="function">
    <text evidence="7">The UvrABC repair system catalyzes the recognition and processing of DNA lesions. UvrC both incises the 5' and 3' sides of the lesion. The N-terminal half is responsible for the 3' incision and the C-terminal half is responsible for the 5' incision.</text>
</comment>
<dbReference type="Pfam" id="PF22920">
    <property type="entry name" value="UvrC_RNaseH"/>
    <property type="match status" value="2"/>
</dbReference>
<evidence type="ECO:0000259" key="11">
    <source>
        <dbReference type="PROSITE" id="PS50164"/>
    </source>
</evidence>
<dbReference type="SUPFAM" id="SSF82771">
    <property type="entry name" value="GIY-YIG endonuclease"/>
    <property type="match status" value="1"/>
</dbReference>
<accession>A0A1X7LTH1</accession>
<dbReference type="Gene3D" id="4.10.860.10">
    <property type="entry name" value="UVR domain"/>
    <property type="match status" value="1"/>
</dbReference>
<dbReference type="EMBL" id="FXAZ01000007">
    <property type="protein sequence ID" value="SMG56787.1"/>
    <property type="molecule type" value="Genomic_DNA"/>
</dbReference>
<reference evidence="13 14" key="1">
    <citation type="submission" date="2017-04" db="EMBL/GenBank/DDBJ databases">
        <authorList>
            <person name="Afonso C.L."/>
            <person name="Miller P.J."/>
            <person name="Scott M.A."/>
            <person name="Spackman E."/>
            <person name="Goraichik I."/>
            <person name="Dimitrov K.M."/>
            <person name="Suarez D.L."/>
            <person name="Swayne D.E."/>
        </authorList>
    </citation>
    <scope>NUCLEOTIDE SEQUENCE [LARGE SCALE GENOMIC DNA]</scope>
    <source>
        <strain evidence="13 14">11</strain>
    </source>
</reference>
<comment type="similarity">
    <text evidence="7">Belongs to the UvrC family.</text>
</comment>
<dbReference type="Pfam" id="PF02151">
    <property type="entry name" value="UVR"/>
    <property type="match status" value="1"/>
</dbReference>
<dbReference type="GO" id="GO:0005737">
    <property type="term" value="C:cytoplasm"/>
    <property type="evidence" value="ECO:0007669"/>
    <property type="project" value="UniProtKB-SubCell"/>
</dbReference>
<dbReference type="GO" id="GO:0009380">
    <property type="term" value="C:excinuclease repair complex"/>
    <property type="evidence" value="ECO:0007669"/>
    <property type="project" value="InterPro"/>
</dbReference>
<dbReference type="GO" id="GO:0009432">
    <property type="term" value="P:SOS response"/>
    <property type="evidence" value="ECO:0007669"/>
    <property type="project" value="UniProtKB-UniRule"/>
</dbReference>
<name>A0A1X7LTH1_9BACL</name>
<dbReference type="HAMAP" id="MF_00203">
    <property type="entry name" value="UvrC"/>
    <property type="match status" value="1"/>
</dbReference>
<evidence type="ECO:0000256" key="6">
    <source>
        <dbReference type="ARBA" id="ARBA00023236"/>
    </source>
</evidence>
<dbReference type="Proteomes" id="UP000193834">
    <property type="component" value="Unassembled WGS sequence"/>
</dbReference>
<dbReference type="InterPro" id="IPR036876">
    <property type="entry name" value="UVR_dom_sf"/>
</dbReference>
<dbReference type="FunFam" id="1.10.150.20:FF:000005">
    <property type="entry name" value="UvrABC system protein C"/>
    <property type="match status" value="1"/>
</dbReference>
<evidence type="ECO:0000259" key="10">
    <source>
        <dbReference type="PROSITE" id="PS50151"/>
    </source>
</evidence>
<evidence type="ECO:0000256" key="2">
    <source>
        <dbReference type="ARBA" id="ARBA00022763"/>
    </source>
</evidence>
<dbReference type="Gene3D" id="3.30.420.340">
    <property type="entry name" value="UvrC, RNAse H endonuclease domain"/>
    <property type="match status" value="1"/>
</dbReference>
<dbReference type="InterPro" id="IPR038476">
    <property type="entry name" value="UvrC_RNase_H_dom_sf"/>
</dbReference>
<dbReference type="GO" id="GO:0009381">
    <property type="term" value="F:excinuclease ABC activity"/>
    <property type="evidence" value="ECO:0007669"/>
    <property type="project" value="UniProtKB-UniRule"/>
</dbReference>
<dbReference type="NCBIfam" id="TIGR00194">
    <property type="entry name" value="uvrC"/>
    <property type="match status" value="1"/>
</dbReference>
<evidence type="ECO:0000256" key="1">
    <source>
        <dbReference type="ARBA" id="ARBA00022490"/>
    </source>
</evidence>
<dbReference type="Gene3D" id="1.10.150.20">
    <property type="entry name" value="5' to 3' exonuclease, C-terminal subdomain"/>
    <property type="match status" value="1"/>
</dbReference>
<dbReference type="Pfam" id="PF08459">
    <property type="entry name" value="UvrC_RNaseH_dom"/>
    <property type="match status" value="1"/>
</dbReference>
<dbReference type="GO" id="GO:0003677">
    <property type="term" value="F:DNA binding"/>
    <property type="evidence" value="ECO:0007669"/>
    <property type="project" value="UniProtKB-UniRule"/>
</dbReference>
<proteinExistence type="inferred from homology"/>
<dbReference type="InterPro" id="IPR035901">
    <property type="entry name" value="GIY-YIG_endonuc_sf"/>
</dbReference>
<dbReference type="CDD" id="cd10434">
    <property type="entry name" value="GIY-YIG_UvrC_Cho"/>
    <property type="match status" value="1"/>
</dbReference>
<feature type="domain" description="UvrC family homology region profile" evidence="12">
    <location>
        <begin position="308"/>
        <end position="626"/>
    </location>
</feature>
<dbReference type="Pfam" id="PF01541">
    <property type="entry name" value="GIY-YIG"/>
    <property type="match status" value="1"/>
</dbReference>
<keyword evidence="5 7" id="KW-0234">DNA repair</keyword>
<comment type="subunit">
    <text evidence="7">Interacts with UvrB in an incision complex.</text>
</comment>
<dbReference type="PANTHER" id="PTHR30562">
    <property type="entry name" value="UVRC/OXIDOREDUCTASE"/>
    <property type="match status" value="1"/>
</dbReference>
<dbReference type="PROSITE" id="PS50151">
    <property type="entry name" value="UVR"/>
    <property type="match status" value="1"/>
</dbReference>
<feature type="region of interest" description="Disordered" evidence="9">
    <location>
        <begin position="752"/>
        <end position="771"/>
    </location>
</feature>
<feature type="compositionally biased region" description="Basic and acidic residues" evidence="9">
    <location>
        <begin position="1"/>
        <end position="16"/>
    </location>
</feature>
<feature type="coiled-coil region" evidence="8">
    <location>
        <begin position="253"/>
        <end position="280"/>
    </location>
</feature>
<evidence type="ECO:0000313" key="14">
    <source>
        <dbReference type="Proteomes" id="UP000193834"/>
    </source>
</evidence>
<dbReference type="Pfam" id="PF14520">
    <property type="entry name" value="HHH_5"/>
    <property type="match status" value="1"/>
</dbReference>
<evidence type="ECO:0000256" key="3">
    <source>
        <dbReference type="ARBA" id="ARBA00022769"/>
    </source>
</evidence>
<dbReference type="SUPFAM" id="SSF47781">
    <property type="entry name" value="RuvA domain 2-like"/>
    <property type="match status" value="1"/>
</dbReference>
<keyword evidence="8" id="KW-0175">Coiled coil</keyword>
<evidence type="ECO:0000256" key="7">
    <source>
        <dbReference type="HAMAP-Rule" id="MF_00203"/>
    </source>
</evidence>
<keyword evidence="2 7" id="KW-0227">DNA damage</keyword>
<dbReference type="Gene3D" id="3.40.1440.10">
    <property type="entry name" value="GIY-YIG endonuclease"/>
    <property type="match status" value="1"/>
</dbReference>
<dbReference type="InterPro" id="IPR004791">
    <property type="entry name" value="UvrC"/>
</dbReference>
<gene>
    <name evidence="7" type="primary">uvrC</name>
    <name evidence="13" type="ORF">SAMN06295960_4265</name>
</gene>
<dbReference type="SMART" id="SM00465">
    <property type="entry name" value="GIYc"/>
    <property type="match status" value="1"/>
</dbReference>
<dbReference type="FunFam" id="3.40.1440.10:FF:000001">
    <property type="entry name" value="UvrABC system protein C"/>
    <property type="match status" value="1"/>
</dbReference>
<feature type="domain" description="GIY-YIG" evidence="11">
    <location>
        <begin position="75"/>
        <end position="152"/>
    </location>
</feature>
<dbReference type="InterPro" id="IPR047296">
    <property type="entry name" value="GIY-YIG_UvrC_Cho"/>
</dbReference>
<organism evidence="13 14">
    <name type="scientific">Paenibacillus aquistagni</name>
    <dbReference type="NCBI Taxonomy" id="1852522"/>
    <lineage>
        <taxon>Bacteria</taxon>
        <taxon>Bacillati</taxon>
        <taxon>Bacillota</taxon>
        <taxon>Bacilli</taxon>
        <taxon>Bacillales</taxon>
        <taxon>Paenibacillaceae</taxon>
        <taxon>Paenibacillus</taxon>
    </lineage>
</organism>
<evidence type="ECO:0000256" key="8">
    <source>
        <dbReference type="SAM" id="Coils"/>
    </source>
</evidence>
<evidence type="ECO:0000259" key="12">
    <source>
        <dbReference type="PROSITE" id="PS50165"/>
    </source>
</evidence>
<keyword evidence="14" id="KW-1185">Reference proteome</keyword>
<feature type="domain" description="UVR" evidence="10">
    <location>
        <begin position="257"/>
        <end position="292"/>
    </location>
</feature>
<dbReference type="GO" id="GO:0006289">
    <property type="term" value="P:nucleotide-excision repair"/>
    <property type="evidence" value="ECO:0007669"/>
    <property type="project" value="UniProtKB-UniRule"/>
</dbReference>
<dbReference type="InterPro" id="IPR001162">
    <property type="entry name" value="UvrC_RNase_H_dom"/>
</dbReference>
<protein>
    <recommendedName>
        <fullName evidence="7">UvrABC system protein C</fullName>
        <shortName evidence="7">Protein UvrC</shortName>
    </recommendedName>
    <alternativeName>
        <fullName evidence="7">Excinuclease ABC subunit C</fullName>
    </alternativeName>
</protein>
<keyword evidence="6 7" id="KW-0742">SOS response</keyword>
<dbReference type="InterPro" id="IPR000305">
    <property type="entry name" value="GIY-YIG_endonuc"/>
</dbReference>
<dbReference type="STRING" id="1852522.SAMN06295960_4265"/>
<keyword evidence="4 7" id="KW-0267">Excision nuclease</keyword>
<dbReference type="InterPro" id="IPR001943">
    <property type="entry name" value="UVR_dom"/>
</dbReference>
<sequence>MSQDDNKKPDSKKEPDLIDESYPGQHSSNWRSERWKERWKDRYEAKQEIVMTDEELVQREQALERIHDKLALLPELPGCYLMKNHEGTIIYVGKAKVLKNRVRSYFSGTHEGKTQRLVSEIRDFEYIVTASNMEALILECNLIKQHYPRYNVLLKDDKSFPYIKITNERHPRLEVTRRVLKDKAKYFGPYPNAFAAQQTKKLLDRLYPLRKCNTLPDRVCLYYHIGQCLAPCEYEVTPAQYEDMTLEIAQFLKGGHEEIKKELRRKMEEAAEELHFERAKEYRDQLVAIDAIMEKQHINTADQQDRDIFGFAVDKGWMCVQILYTRQGKMIERHATLFPYYGDPYDDFMSFVTQYYSENPALPKVILLPDEAEWLEGTKEEHVLSVEADLKVLSSDAEGEEDLSMPAPREEADQVDHVIHAEHVEHEELADRAESSALEERAGEAPMTIRQLAQAASEEGEHADEAAANNPTTAGALQEWLNVKVLVPKRGMKRKMVKMAMDNAQVSLEEKFKLLERDQERTALAAERLGQALGIGAASRIEAFDNSNIQGADPVSAMVVFIDGKPAKKEYRKYKVRTVVGPDDYETMREVIRRRYERVLKEGLEMPDLIIVDGGKGQMSAAVDILENELGLFIPVAGLVKDQKHKTAQLMAGDPPMVVPLPRDSQEFYLLQRIQEEVHRFAITFHRERRAKSMVVSALDAVPGIGEKRRKLLLKHFGSLKKIKSASVEEFKEIGIGKQLAETILAHLNHEEEEAVEEQHASTAAEETPSP</sequence>
<evidence type="ECO:0000313" key="13">
    <source>
        <dbReference type="EMBL" id="SMG56787.1"/>
    </source>
</evidence>